<dbReference type="Gene3D" id="2.40.170.20">
    <property type="entry name" value="TonB-dependent receptor, beta-barrel domain"/>
    <property type="match status" value="1"/>
</dbReference>
<dbReference type="InterPro" id="IPR041700">
    <property type="entry name" value="OMP_b-brl_3"/>
</dbReference>
<dbReference type="SUPFAM" id="SSF56935">
    <property type="entry name" value="Porins"/>
    <property type="match status" value="1"/>
</dbReference>
<proteinExistence type="predicted"/>
<dbReference type="InterPro" id="IPR036942">
    <property type="entry name" value="Beta-barrel_TonB_sf"/>
</dbReference>
<keyword evidence="2" id="KW-0472">Membrane</keyword>
<dbReference type="SUPFAM" id="SSF49464">
    <property type="entry name" value="Carboxypeptidase regulatory domain-like"/>
    <property type="match status" value="1"/>
</dbReference>
<evidence type="ECO:0000256" key="2">
    <source>
        <dbReference type="ARBA" id="ARBA00023136"/>
    </source>
</evidence>
<keyword evidence="3" id="KW-0998">Cell outer membrane</keyword>
<evidence type="ECO:0000256" key="1">
    <source>
        <dbReference type="ARBA" id="ARBA00004442"/>
    </source>
</evidence>
<dbReference type="PANTHER" id="PTHR40980:SF4">
    <property type="entry name" value="TONB-DEPENDENT RECEPTOR-LIKE BETA-BARREL DOMAIN-CONTAINING PROTEIN"/>
    <property type="match status" value="1"/>
</dbReference>
<feature type="signal peptide" evidence="4">
    <location>
        <begin position="1"/>
        <end position="18"/>
    </location>
</feature>
<feature type="chain" id="PRO_5013368027" description="Outer membrane protein beta-barrel domain-containing protein" evidence="4">
    <location>
        <begin position="19"/>
        <end position="789"/>
    </location>
</feature>
<reference evidence="6 7" key="1">
    <citation type="submission" date="2015-03" db="EMBL/GenBank/DDBJ databases">
        <title>Genome sequence of Tenacibaculum sp. S2-2, isolated from intestinal microbiota of sea cucumber, Apostichopus japonicas.</title>
        <authorList>
            <person name="Shao Z."/>
            <person name="Wang L."/>
            <person name="Li X."/>
        </authorList>
    </citation>
    <scope>NUCLEOTIDE SEQUENCE [LARGE SCALE GENOMIC DNA]</scope>
    <source>
        <strain evidence="6 7">S2-2</strain>
    </source>
</reference>
<organism evidence="6 7">
    <name type="scientific">Tenacibaculum holothuriorum</name>
    <dbReference type="NCBI Taxonomy" id="1635173"/>
    <lineage>
        <taxon>Bacteria</taxon>
        <taxon>Pseudomonadati</taxon>
        <taxon>Bacteroidota</taxon>
        <taxon>Flavobacteriia</taxon>
        <taxon>Flavobacteriales</taxon>
        <taxon>Flavobacteriaceae</taxon>
        <taxon>Tenacibaculum</taxon>
    </lineage>
</organism>
<dbReference type="EMBL" id="LAPZ01000003">
    <property type="protein sequence ID" value="OSY88465.1"/>
    <property type="molecule type" value="Genomic_DNA"/>
</dbReference>
<dbReference type="Proteomes" id="UP000194221">
    <property type="component" value="Unassembled WGS sequence"/>
</dbReference>
<keyword evidence="4" id="KW-0732">Signal</keyword>
<keyword evidence="7" id="KW-1185">Reference proteome</keyword>
<dbReference type="Pfam" id="PF14905">
    <property type="entry name" value="OMP_b-brl_3"/>
    <property type="match status" value="1"/>
</dbReference>
<gene>
    <name evidence="6" type="ORF">WH52_06845</name>
</gene>
<dbReference type="PANTHER" id="PTHR40980">
    <property type="entry name" value="PLUG DOMAIN-CONTAINING PROTEIN"/>
    <property type="match status" value="1"/>
</dbReference>
<evidence type="ECO:0000313" key="6">
    <source>
        <dbReference type="EMBL" id="OSY88465.1"/>
    </source>
</evidence>
<evidence type="ECO:0000259" key="5">
    <source>
        <dbReference type="Pfam" id="PF14905"/>
    </source>
</evidence>
<evidence type="ECO:0000256" key="4">
    <source>
        <dbReference type="SAM" id="SignalP"/>
    </source>
</evidence>
<sequence length="789" mass="89367">MKIISTFLIALICSISFGQTFKGKIIDKQNQPISFANVVAKNVTDHSLITGVISDENGAFSIHSKKENVYLEISFIGFTTKKINPTQSNIGTIVLEEEGQQLKEVVITARKKFIQQKVDRLVFNVENTVAGTGGTALDALKVTPSVNVDTDNLAIVGKGNVRVMVNDRIIQLSGNELIAYLNTIASDDINNVEVITTPPAKYDAEGDSGLINIVLKKSKENSWNNQIRTSYTQATYPLLNFGNTFNYNKNKVSLVASLNTTQGNTAQFNEFDIIYPSASTATTLDMKNKENMISGRLGLDYKLTDNATVGISYSGSFEDKGINDGGRTLTNDGNGTYTINQGNAELTNKNHSINAHYIQKLDTLGRKLSVDIDYFNFKNSNTRNFSSEQFITNPNYFDAENSTNQNIKNYSAKIDVEHPTKWANFSYGAKITHTKTDSDVSFYNRSTGTPVFDPAQSNEFMYSENINAVYADMSKSLGKKWQTKIGLRFENTRTKGVSKTNNQTDINSYNKLFPSLFIGYNPSRKNMFNLSYSRRIRRPGFERLNPFRFYINSISYQEGNPFLKPQISENLEFKHIYKGKLISKAFVSYVDDGYFNIIKAEDGAQQRIVVTFDNFYTAYNYGLTETFLYNPTKWWNTTTQATLSKMDTRYKDGFNLDAELLSQWNFQLYNRNTFHLNKAKTIQAETTLIYASPQKLMYFSISEMISLDLGLKFSLLDKKLNCTISVNDILKRKATSVNTKTNGIDQTYYNYFDTRSFKISLNYSFGNRKIKIKRRNSGNQDEQNRAKNN</sequence>
<feature type="domain" description="Outer membrane protein beta-barrel" evidence="5">
    <location>
        <begin position="359"/>
        <end position="763"/>
    </location>
</feature>
<dbReference type="Pfam" id="PF13715">
    <property type="entry name" value="CarbopepD_reg_2"/>
    <property type="match status" value="1"/>
</dbReference>
<protein>
    <recommendedName>
        <fullName evidence="5">Outer membrane protein beta-barrel domain-containing protein</fullName>
    </recommendedName>
</protein>
<evidence type="ECO:0000256" key="3">
    <source>
        <dbReference type="ARBA" id="ARBA00023237"/>
    </source>
</evidence>
<evidence type="ECO:0000313" key="7">
    <source>
        <dbReference type="Proteomes" id="UP000194221"/>
    </source>
</evidence>
<dbReference type="AlphaFoldDB" id="A0A1Y2PDE9"/>
<dbReference type="Gene3D" id="2.60.40.1120">
    <property type="entry name" value="Carboxypeptidase-like, regulatory domain"/>
    <property type="match status" value="1"/>
</dbReference>
<dbReference type="InParanoid" id="A0A1Y2PDE9"/>
<comment type="subcellular location">
    <subcellularLocation>
        <location evidence="1">Cell outer membrane</location>
    </subcellularLocation>
</comment>
<accession>A0A1Y2PDE9</accession>
<dbReference type="InterPro" id="IPR008969">
    <property type="entry name" value="CarboxyPept-like_regulatory"/>
</dbReference>
<name>A0A1Y2PDE9_9FLAO</name>
<comment type="caution">
    <text evidence="6">The sequence shown here is derived from an EMBL/GenBank/DDBJ whole genome shotgun (WGS) entry which is preliminary data.</text>
</comment>
<dbReference type="GO" id="GO:0009279">
    <property type="term" value="C:cell outer membrane"/>
    <property type="evidence" value="ECO:0007669"/>
    <property type="project" value="UniProtKB-SubCell"/>
</dbReference>
<dbReference type="OrthoDB" id="8764943at2"/>
<dbReference type="RefSeq" id="WP_086030194.1">
    <property type="nucleotide sequence ID" value="NZ_LAPZ01000003.1"/>
</dbReference>
<dbReference type="STRING" id="1635173.WH52_06845"/>